<evidence type="ECO:0000313" key="4">
    <source>
        <dbReference type="Proteomes" id="UP000008461"/>
    </source>
</evidence>
<organism evidence="3 4">
    <name type="scientific">Haliscomenobacter hydrossis (strain ATCC 27775 / DSM 1100 / LMG 10767 / O)</name>
    <dbReference type="NCBI Taxonomy" id="760192"/>
    <lineage>
        <taxon>Bacteria</taxon>
        <taxon>Pseudomonadati</taxon>
        <taxon>Bacteroidota</taxon>
        <taxon>Saprospiria</taxon>
        <taxon>Saprospirales</taxon>
        <taxon>Haliscomenobacteraceae</taxon>
        <taxon>Haliscomenobacter</taxon>
    </lineage>
</organism>
<feature type="compositionally biased region" description="Basic residues" evidence="1">
    <location>
        <begin position="365"/>
        <end position="375"/>
    </location>
</feature>
<evidence type="ECO:0000313" key="3">
    <source>
        <dbReference type="EMBL" id="AEE51038.1"/>
    </source>
</evidence>
<dbReference type="PANTHER" id="PTHR43830">
    <property type="entry name" value="PROTEIN PSP1"/>
    <property type="match status" value="1"/>
</dbReference>
<dbReference type="InterPro" id="IPR007557">
    <property type="entry name" value="PSP1_C"/>
</dbReference>
<protein>
    <submittedName>
        <fullName evidence="3">PSP1 domain protein</fullName>
    </submittedName>
</protein>
<dbReference type="Proteomes" id="UP000008461">
    <property type="component" value="Chromosome"/>
</dbReference>
<dbReference type="HOGENOM" id="CLU_033149_0_1_10"/>
<dbReference type="KEGG" id="hhy:Halhy_3177"/>
<feature type="compositionally biased region" description="Polar residues" evidence="1">
    <location>
        <begin position="412"/>
        <end position="427"/>
    </location>
</feature>
<dbReference type="STRING" id="760192.Halhy_3177"/>
<accession>F4KQR5</accession>
<dbReference type="EMBL" id="CP002691">
    <property type="protein sequence ID" value="AEE51038.1"/>
    <property type="molecule type" value="Genomic_DNA"/>
</dbReference>
<feature type="compositionally biased region" description="Pro residues" evidence="1">
    <location>
        <begin position="477"/>
        <end position="487"/>
    </location>
</feature>
<proteinExistence type="predicted"/>
<keyword evidence="4" id="KW-1185">Reference proteome</keyword>
<evidence type="ECO:0000259" key="2">
    <source>
        <dbReference type="PROSITE" id="PS51411"/>
    </source>
</evidence>
<dbReference type="Pfam" id="PF04468">
    <property type="entry name" value="PSP1"/>
    <property type="match status" value="1"/>
</dbReference>
<feature type="compositionally biased region" description="Low complexity" evidence="1">
    <location>
        <begin position="455"/>
        <end position="464"/>
    </location>
</feature>
<sequence>MGCLGCTSCGTSSGTKGCNSNGGCSTGGCNRLNTYDWLSSLDIIDIDPLNIVELSFKNGVRKQFYRVADQVRVVTGDMVVAETGNGYDVGKVSLSGELVRLQMKRRRVDERSLTNFVLRRANERDLERLQEAREAELPTMVRARAIARTLGLDMKVGDVEYQGDKRKATFYYTADGRVDFRELIRHFAKEFRVKIEMRQIGARQESALIGGIGSCGRELCCSTWLTDFKSVSTAAARYQNLAINQVKLSGQCGRLKCCLNYELDTYLDALSDFPSGADRLVTQKGSATLIKTDIFKKILYYVYDHERGRGAIYPLDLSKVKEIQEMNSRGEKPEQFDVAATTNFVPEEDVFVDVTGEIELPDDKKRRKKKKKKRPQERGGEGDTQNRDERPRSPGGQNQGQGRSENRRPDQQRSNQQPPRGNNNPTQEPRGKNPQGPRPNNDPNNRSGGNPQGPRPNNDPNNRNSGGGNAGGGGRPNPRPPQPPRPPQNQGETGNKNNPPENNAGGSDTPAQGQGGDNRRRKNKRRR</sequence>
<feature type="compositionally biased region" description="Polar residues" evidence="1">
    <location>
        <begin position="492"/>
        <end position="512"/>
    </location>
</feature>
<dbReference type="AlphaFoldDB" id="F4KQR5"/>
<dbReference type="GO" id="GO:0005737">
    <property type="term" value="C:cytoplasm"/>
    <property type="evidence" value="ECO:0007669"/>
    <property type="project" value="TreeGrafter"/>
</dbReference>
<feature type="region of interest" description="Disordered" evidence="1">
    <location>
        <begin position="362"/>
        <end position="527"/>
    </location>
</feature>
<reference evidence="3 4" key="1">
    <citation type="journal article" date="2011" name="Stand. Genomic Sci.">
        <title>Complete genome sequence of Haliscomenobacter hydrossis type strain (O).</title>
        <authorList>
            <consortium name="US DOE Joint Genome Institute (JGI-PGF)"/>
            <person name="Daligault H."/>
            <person name="Lapidus A."/>
            <person name="Zeytun A."/>
            <person name="Nolan M."/>
            <person name="Lucas S."/>
            <person name="Del Rio T.G."/>
            <person name="Tice H."/>
            <person name="Cheng J.F."/>
            <person name="Tapia R."/>
            <person name="Han C."/>
            <person name="Goodwin L."/>
            <person name="Pitluck S."/>
            <person name="Liolios K."/>
            <person name="Pagani I."/>
            <person name="Ivanova N."/>
            <person name="Huntemann M."/>
            <person name="Mavromatis K."/>
            <person name="Mikhailova N."/>
            <person name="Pati A."/>
            <person name="Chen A."/>
            <person name="Palaniappan K."/>
            <person name="Land M."/>
            <person name="Hauser L."/>
            <person name="Brambilla E.M."/>
            <person name="Rohde M."/>
            <person name="Verbarg S."/>
            <person name="Goker M."/>
            <person name="Bristow J."/>
            <person name="Eisen J.A."/>
            <person name="Markowitz V."/>
            <person name="Hugenholtz P."/>
            <person name="Kyrpides N.C."/>
            <person name="Klenk H.P."/>
            <person name="Woyke T."/>
        </authorList>
    </citation>
    <scope>NUCLEOTIDE SEQUENCE [LARGE SCALE GENOMIC DNA]</scope>
    <source>
        <strain evidence="4">ATCC 27775 / DSM 1100 / LMG 10767 / O</strain>
    </source>
</reference>
<feature type="compositionally biased region" description="Basic and acidic residues" evidence="1">
    <location>
        <begin position="376"/>
        <end position="392"/>
    </location>
</feature>
<feature type="domain" description="PSP1 C-terminal" evidence="2">
    <location>
        <begin position="115"/>
        <end position="200"/>
    </location>
</feature>
<feature type="compositionally biased region" description="Gly residues" evidence="1">
    <location>
        <begin position="465"/>
        <end position="475"/>
    </location>
</feature>
<dbReference type="NCBIfam" id="NF041131">
    <property type="entry name" value="RicT_YaaT_fam"/>
    <property type="match status" value="1"/>
</dbReference>
<reference key="2">
    <citation type="submission" date="2011-04" db="EMBL/GenBank/DDBJ databases">
        <title>Complete sequence of chromosome of Haliscomenobacter hydrossis DSM 1100.</title>
        <authorList>
            <consortium name="US DOE Joint Genome Institute (JGI-PGF)"/>
            <person name="Lucas S."/>
            <person name="Han J."/>
            <person name="Lapidus A."/>
            <person name="Bruce D."/>
            <person name="Goodwin L."/>
            <person name="Pitluck S."/>
            <person name="Peters L."/>
            <person name="Kyrpides N."/>
            <person name="Mavromatis K."/>
            <person name="Ivanova N."/>
            <person name="Ovchinnikova G."/>
            <person name="Pagani I."/>
            <person name="Daligault H."/>
            <person name="Detter J.C."/>
            <person name="Han C."/>
            <person name="Land M."/>
            <person name="Hauser L."/>
            <person name="Markowitz V."/>
            <person name="Cheng J.-F."/>
            <person name="Hugenholtz P."/>
            <person name="Woyke T."/>
            <person name="Wu D."/>
            <person name="Verbarg S."/>
            <person name="Frueling A."/>
            <person name="Brambilla E."/>
            <person name="Klenk H.-P."/>
            <person name="Eisen J.A."/>
        </authorList>
    </citation>
    <scope>NUCLEOTIDE SEQUENCE</scope>
    <source>
        <strain>DSM 1100</strain>
    </source>
</reference>
<dbReference type="OrthoDB" id="9779344at2"/>
<dbReference type="PANTHER" id="PTHR43830:SF3">
    <property type="entry name" value="PROTEIN PSP1"/>
    <property type="match status" value="1"/>
</dbReference>
<dbReference type="RefSeq" id="WP_013765580.1">
    <property type="nucleotide sequence ID" value="NC_015510.1"/>
</dbReference>
<dbReference type="InterPro" id="IPR047767">
    <property type="entry name" value="PSP1-like"/>
</dbReference>
<gene>
    <name evidence="3" type="ordered locus">Halhy_3177</name>
</gene>
<dbReference type="PROSITE" id="PS51411">
    <property type="entry name" value="PSP1_C"/>
    <property type="match status" value="1"/>
</dbReference>
<name>F4KQR5_HALH1</name>
<evidence type="ECO:0000256" key="1">
    <source>
        <dbReference type="SAM" id="MobiDB-lite"/>
    </source>
</evidence>
<dbReference type="eggNOG" id="COG1774">
    <property type="taxonomic scope" value="Bacteria"/>
</dbReference>